<dbReference type="Pfam" id="PF00535">
    <property type="entry name" value="Glycos_transf_2"/>
    <property type="match status" value="1"/>
</dbReference>
<dbReference type="AlphaFoldDB" id="A0A5S4WWK1"/>
<dbReference type="Proteomes" id="UP000324853">
    <property type="component" value="Unassembled WGS sequence"/>
</dbReference>
<evidence type="ECO:0000256" key="7">
    <source>
        <dbReference type="SAM" id="MobiDB-lite"/>
    </source>
</evidence>
<dbReference type="PANTHER" id="PTHR48090:SF1">
    <property type="entry name" value="PROPHAGE BACTOPRENOL GLUCOSYL TRANSFERASE HOMOLOG"/>
    <property type="match status" value="1"/>
</dbReference>
<evidence type="ECO:0000256" key="5">
    <source>
        <dbReference type="ARBA" id="ARBA00022989"/>
    </source>
</evidence>
<feature type="domain" description="Glycosyltransferase 2-like" evidence="9">
    <location>
        <begin position="4"/>
        <end position="132"/>
    </location>
</feature>
<keyword evidence="2" id="KW-0328">Glycosyltransferase</keyword>
<keyword evidence="6 8" id="KW-0472">Membrane</keyword>
<evidence type="ECO:0000256" key="8">
    <source>
        <dbReference type="SAM" id="Phobius"/>
    </source>
</evidence>
<keyword evidence="11" id="KW-1185">Reference proteome</keyword>
<reference evidence="10 11" key="1">
    <citation type="submission" date="2019-08" db="EMBL/GenBank/DDBJ databases">
        <title>Bradyrhizobium hipponensis sp. nov., a rhizobium isolated from a Lupinus angustifolius root nodule in Tunisia.</title>
        <authorList>
            <person name="Off K."/>
            <person name="Rejili M."/>
            <person name="Mars M."/>
            <person name="Brachmann A."/>
            <person name="Marin M."/>
        </authorList>
    </citation>
    <scope>NUCLEOTIDE SEQUENCE [LARGE SCALE GENOMIC DNA]</scope>
    <source>
        <strain evidence="10 11">CTAW11</strain>
    </source>
</reference>
<evidence type="ECO:0000313" key="11">
    <source>
        <dbReference type="Proteomes" id="UP000324853"/>
    </source>
</evidence>
<dbReference type="CDD" id="cd04187">
    <property type="entry name" value="DPM1_like_bac"/>
    <property type="match status" value="1"/>
</dbReference>
<dbReference type="Gene3D" id="3.90.550.10">
    <property type="entry name" value="Spore Coat Polysaccharide Biosynthesis Protein SpsA, Chain A"/>
    <property type="match status" value="1"/>
</dbReference>
<comment type="caution">
    <text evidence="10">The sequence shown here is derived from an EMBL/GenBank/DDBJ whole genome shotgun (WGS) entry which is preliminary data.</text>
</comment>
<keyword evidence="4 8" id="KW-0812">Transmembrane</keyword>
<evidence type="ECO:0000259" key="9">
    <source>
        <dbReference type="Pfam" id="PF00535"/>
    </source>
</evidence>
<accession>A0A5S4WWK1</accession>
<evidence type="ECO:0000256" key="6">
    <source>
        <dbReference type="ARBA" id="ARBA00023136"/>
    </source>
</evidence>
<dbReference type="InterPro" id="IPR050256">
    <property type="entry name" value="Glycosyltransferase_2"/>
</dbReference>
<feature type="transmembrane region" description="Helical" evidence="8">
    <location>
        <begin position="267"/>
        <end position="289"/>
    </location>
</feature>
<sequence>MKISIVTTLYRSASYVKEFHRRAIETARKITEDVELIMVNDGSPDDSLEIALQVQRSDPRVVIVDLSRNFGHYKAMMTGLAHASGELVFLIDSDLEEQPEDLASFYERFRRDDCDVVYGIQQTRRGGFLERTGGAVFFALVDALGDRPLPRNLVTSRLMTAAYVKALVRHRDREFVMSDLWEITGFRQIPMIVAKLSSSPSTYSIWRRIDLAVKHLTTSSTRLLYLVFYTGLSIFITSIGVVIYFLLRYLTNGIGVSGFTSQIISLWFLGGLITLILGILGIYMASILAETKRRPYTIVRSVHRSSDPPAGKRMQPVSVLDAKGSE</sequence>
<name>A0A5S4WWK1_9BRAD</name>
<dbReference type="EMBL" id="VSSR01000021">
    <property type="protein sequence ID" value="TYL84557.1"/>
    <property type="molecule type" value="Genomic_DNA"/>
</dbReference>
<gene>
    <name evidence="10" type="ORF">FXB38_12775</name>
</gene>
<dbReference type="InterPro" id="IPR029044">
    <property type="entry name" value="Nucleotide-diphossugar_trans"/>
</dbReference>
<dbReference type="InterPro" id="IPR001173">
    <property type="entry name" value="Glyco_trans_2-like"/>
</dbReference>
<evidence type="ECO:0000256" key="3">
    <source>
        <dbReference type="ARBA" id="ARBA00022679"/>
    </source>
</evidence>
<dbReference type="SUPFAM" id="SSF53448">
    <property type="entry name" value="Nucleotide-diphospho-sugar transferases"/>
    <property type="match status" value="1"/>
</dbReference>
<evidence type="ECO:0000256" key="4">
    <source>
        <dbReference type="ARBA" id="ARBA00022692"/>
    </source>
</evidence>
<feature type="transmembrane region" description="Helical" evidence="8">
    <location>
        <begin position="223"/>
        <end position="247"/>
    </location>
</feature>
<dbReference type="PANTHER" id="PTHR48090">
    <property type="entry name" value="UNDECAPRENYL-PHOSPHATE 4-DEOXY-4-FORMAMIDO-L-ARABINOSE TRANSFERASE-RELATED"/>
    <property type="match status" value="1"/>
</dbReference>
<organism evidence="10 11">
    <name type="scientific">Bradyrhizobium cytisi</name>
    <dbReference type="NCBI Taxonomy" id="515489"/>
    <lineage>
        <taxon>Bacteria</taxon>
        <taxon>Pseudomonadati</taxon>
        <taxon>Pseudomonadota</taxon>
        <taxon>Alphaproteobacteria</taxon>
        <taxon>Hyphomicrobiales</taxon>
        <taxon>Nitrobacteraceae</taxon>
        <taxon>Bradyrhizobium</taxon>
    </lineage>
</organism>
<feature type="region of interest" description="Disordered" evidence="7">
    <location>
        <begin position="303"/>
        <end position="326"/>
    </location>
</feature>
<evidence type="ECO:0000313" key="10">
    <source>
        <dbReference type="EMBL" id="TYL84557.1"/>
    </source>
</evidence>
<dbReference type="GO" id="GO:0016757">
    <property type="term" value="F:glycosyltransferase activity"/>
    <property type="evidence" value="ECO:0007669"/>
    <property type="project" value="UniProtKB-KW"/>
</dbReference>
<protein>
    <submittedName>
        <fullName evidence="10">Glycosyltransferase family 2 protein</fullName>
    </submittedName>
</protein>
<keyword evidence="5 8" id="KW-1133">Transmembrane helix</keyword>
<dbReference type="RefSeq" id="WP_148751209.1">
    <property type="nucleotide sequence ID" value="NZ_VSSR01000021.1"/>
</dbReference>
<proteinExistence type="predicted"/>
<keyword evidence="3 10" id="KW-0808">Transferase</keyword>
<comment type="subcellular location">
    <subcellularLocation>
        <location evidence="1">Membrane</location>
        <topology evidence="1">Multi-pass membrane protein</topology>
    </subcellularLocation>
</comment>
<evidence type="ECO:0000256" key="2">
    <source>
        <dbReference type="ARBA" id="ARBA00022676"/>
    </source>
</evidence>
<dbReference type="OrthoDB" id="9807795at2"/>
<evidence type="ECO:0000256" key="1">
    <source>
        <dbReference type="ARBA" id="ARBA00004141"/>
    </source>
</evidence>
<dbReference type="GO" id="GO:0005886">
    <property type="term" value="C:plasma membrane"/>
    <property type="evidence" value="ECO:0007669"/>
    <property type="project" value="TreeGrafter"/>
</dbReference>